<accession>A0A9Q0K596</accession>
<feature type="region of interest" description="Disordered" evidence="1">
    <location>
        <begin position="19"/>
        <end position="79"/>
    </location>
</feature>
<dbReference type="EMBL" id="JAMYWD010000008">
    <property type="protein sequence ID" value="KAJ4963616.1"/>
    <property type="molecule type" value="Genomic_DNA"/>
</dbReference>
<evidence type="ECO:0000256" key="1">
    <source>
        <dbReference type="SAM" id="MobiDB-lite"/>
    </source>
</evidence>
<dbReference type="Proteomes" id="UP001141806">
    <property type="component" value="Unassembled WGS sequence"/>
</dbReference>
<gene>
    <name evidence="2" type="ORF">NE237_023555</name>
</gene>
<keyword evidence="3" id="KW-1185">Reference proteome</keyword>
<sequence length="103" mass="11693">MHKKLAEQIVTLDFSGLTIQTTITPPPPEKTNGLQGVPWKNFSRNGLSLGKREDSSKGKMIEDSEKQTDKSEPIRKSKRVPKKCVFDDAFDDGIEDEKIRYLE</sequence>
<comment type="caution">
    <text evidence="2">The sequence shown here is derived from an EMBL/GenBank/DDBJ whole genome shotgun (WGS) entry which is preliminary data.</text>
</comment>
<dbReference type="AlphaFoldDB" id="A0A9Q0K596"/>
<protein>
    <submittedName>
        <fullName evidence="2">Uncharacterized protein</fullName>
    </submittedName>
</protein>
<evidence type="ECO:0000313" key="3">
    <source>
        <dbReference type="Proteomes" id="UP001141806"/>
    </source>
</evidence>
<reference evidence="2" key="1">
    <citation type="journal article" date="2023" name="Plant J.">
        <title>The genome of the king protea, Protea cynaroides.</title>
        <authorList>
            <person name="Chang J."/>
            <person name="Duong T.A."/>
            <person name="Schoeman C."/>
            <person name="Ma X."/>
            <person name="Roodt D."/>
            <person name="Barker N."/>
            <person name="Li Z."/>
            <person name="Van de Peer Y."/>
            <person name="Mizrachi E."/>
        </authorList>
    </citation>
    <scope>NUCLEOTIDE SEQUENCE</scope>
    <source>
        <tissue evidence="2">Young leaves</tissue>
    </source>
</reference>
<evidence type="ECO:0000313" key="2">
    <source>
        <dbReference type="EMBL" id="KAJ4963616.1"/>
    </source>
</evidence>
<organism evidence="2 3">
    <name type="scientific">Protea cynaroides</name>
    <dbReference type="NCBI Taxonomy" id="273540"/>
    <lineage>
        <taxon>Eukaryota</taxon>
        <taxon>Viridiplantae</taxon>
        <taxon>Streptophyta</taxon>
        <taxon>Embryophyta</taxon>
        <taxon>Tracheophyta</taxon>
        <taxon>Spermatophyta</taxon>
        <taxon>Magnoliopsida</taxon>
        <taxon>Proteales</taxon>
        <taxon>Proteaceae</taxon>
        <taxon>Protea</taxon>
    </lineage>
</organism>
<name>A0A9Q0K596_9MAGN</name>
<proteinExistence type="predicted"/>
<feature type="compositionally biased region" description="Basic and acidic residues" evidence="1">
    <location>
        <begin position="50"/>
        <end position="75"/>
    </location>
</feature>